<feature type="non-terminal residue" evidence="2">
    <location>
        <position position="1"/>
    </location>
</feature>
<organism evidence="2">
    <name type="scientific">Pseudochoricystis ellipsoidea</name>
    <name type="common">nom. nud.</name>
    <dbReference type="NCBI Taxonomy" id="546385"/>
    <lineage>
        <taxon>Eukaryota</taxon>
        <taxon>Viridiplantae</taxon>
        <taxon>Chlorophyta</taxon>
        <taxon>core chlorophytes</taxon>
        <taxon>Trebouxiophyceae</taxon>
    </lineage>
</organism>
<reference evidence="2" key="2">
    <citation type="submission" date="2008-07" db="EMBL/GenBank/DDBJ databases">
        <title>Nitrogen-starvation-inducible cDNA clones isolated by using cDNA subtraction in a novel microalga accumulating lipids and hydrocarbons.</title>
        <authorList>
            <person name="Satoh A."/>
        </authorList>
    </citation>
    <scope>NUCLEOTIDE SEQUENCE</scope>
    <source>
        <strain evidence="2">MBIC11204</strain>
    </source>
</reference>
<dbReference type="EMBL" id="AB444262">
    <property type="protein sequence ID" value="BAG55388.1"/>
    <property type="molecule type" value="mRNA"/>
</dbReference>
<feature type="non-terminal residue" evidence="2">
    <location>
        <position position="97"/>
    </location>
</feature>
<name>B3Y5N1_9CHLO</name>
<sequence length="97" mass="10579">TYCHAPSEKAHINLPSTRPCVIASDLGLTHQNRHSSHNTSSLRLLEQKLEWSLFPATTSNNSVTALAVSNTVSHPHASSNESSCLQRGENTSCPWNL</sequence>
<accession>B3Y5N1</accession>
<dbReference type="AlphaFoldDB" id="B3Y5N1"/>
<feature type="region of interest" description="Disordered" evidence="1">
    <location>
        <begin position="74"/>
        <end position="97"/>
    </location>
</feature>
<protein>
    <submittedName>
        <fullName evidence="2">Uncharacterized protein</fullName>
    </submittedName>
</protein>
<evidence type="ECO:0000256" key="1">
    <source>
        <dbReference type="SAM" id="MobiDB-lite"/>
    </source>
</evidence>
<reference evidence="2" key="1">
    <citation type="submission" date="2008-07" db="EMBL/GenBank/DDBJ databases">
        <title>Characterization of the lipid accumulation in a new microalgal species, Pseudochoricystis ellipsoidea (Trebouxiophyceae).</title>
        <authorList>
            <person name="Satoh A."/>
            <person name="Kato M."/>
            <person name="Yamato K.T."/>
            <person name="Ikegami Y."/>
            <person name="Sekiguchi H."/>
            <person name="Kurano N."/>
            <person name="Miyachi S."/>
        </authorList>
    </citation>
    <scope>NUCLEOTIDE SEQUENCE</scope>
    <source>
        <strain evidence="2">MBIC11204</strain>
    </source>
</reference>
<proteinExistence type="evidence at transcript level"/>
<evidence type="ECO:0000313" key="2">
    <source>
        <dbReference type="EMBL" id="BAG55388.1"/>
    </source>
</evidence>